<gene>
    <name evidence="1" type="ORF">METZ01_LOCUS205270</name>
</gene>
<accession>A0A382ENQ3</accession>
<organism evidence="1">
    <name type="scientific">marine metagenome</name>
    <dbReference type="NCBI Taxonomy" id="408172"/>
    <lineage>
        <taxon>unclassified sequences</taxon>
        <taxon>metagenomes</taxon>
        <taxon>ecological metagenomes</taxon>
    </lineage>
</organism>
<dbReference type="AlphaFoldDB" id="A0A382ENQ3"/>
<reference evidence="1" key="1">
    <citation type="submission" date="2018-05" db="EMBL/GenBank/DDBJ databases">
        <authorList>
            <person name="Lanie J.A."/>
            <person name="Ng W.-L."/>
            <person name="Kazmierczak K.M."/>
            <person name="Andrzejewski T.M."/>
            <person name="Davidsen T.M."/>
            <person name="Wayne K.J."/>
            <person name="Tettelin H."/>
            <person name="Glass J.I."/>
            <person name="Rusch D."/>
            <person name="Podicherti R."/>
            <person name="Tsui H.-C.T."/>
            <person name="Winkler M.E."/>
        </authorList>
    </citation>
    <scope>NUCLEOTIDE SEQUENCE</scope>
</reference>
<protein>
    <submittedName>
        <fullName evidence="1">Uncharacterized protein</fullName>
    </submittedName>
</protein>
<name>A0A382ENQ3_9ZZZZ</name>
<sequence>MENQQFVQRLHDKIERLTEGPIDLEIDIEDGSQLRVELERETPLVVLGSNIFEFSGFARMCVEYAVESIRKQRPIEILEFHLLLSCN</sequence>
<proteinExistence type="predicted"/>
<evidence type="ECO:0000313" key="1">
    <source>
        <dbReference type="EMBL" id="SVB52416.1"/>
    </source>
</evidence>
<dbReference type="EMBL" id="UINC01045536">
    <property type="protein sequence ID" value="SVB52416.1"/>
    <property type="molecule type" value="Genomic_DNA"/>
</dbReference>